<keyword evidence="7" id="KW-1185">Reference proteome</keyword>
<dbReference type="InterPro" id="IPR001647">
    <property type="entry name" value="HTH_TetR"/>
</dbReference>
<protein>
    <submittedName>
        <fullName evidence="6">TetR family transcriptional regulator</fullName>
    </submittedName>
</protein>
<dbReference type="PANTHER" id="PTHR30055:SF234">
    <property type="entry name" value="HTH-TYPE TRANSCRIPTIONAL REGULATOR BETI"/>
    <property type="match status" value="1"/>
</dbReference>
<dbReference type="InterPro" id="IPR009057">
    <property type="entry name" value="Homeodomain-like_sf"/>
</dbReference>
<evidence type="ECO:0000256" key="4">
    <source>
        <dbReference type="PROSITE-ProRule" id="PRU00335"/>
    </source>
</evidence>
<dbReference type="Gene3D" id="1.10.357.10">
    <property type="entry name" value="Tetracycline Repressor, domain 2"/>
    <property type="match status" value="1"/>
</dbReference>
<dbReference type="Pfam" id="PF17925">
    <property type="entry name" value="TetR_C_20"/>
    <property type="match status" value="1"/>
</dbReference>
<accession>A0A1B8S8A7</accession>
<evidence type="ECO:0000259" key="5">
    <source>
        <dbReference type="PROSITE" id="PS50977"/>
    </source>
</evidence>
<dbReference type="PANTHER" id="PTHR30055">
    <property type="entry name" value="HTH-TYPE TRANSCRIPTIONAL REGULATOR RUTR"/>
    <property type="match status" value="1"/>
</dbReference>
<dbReference type="EMBL" id="LFOE01000271">
    <property type="protein sequence ID" value="OBY28967.1"/>
    <property type="molecule type" value="Genomic_DNA"/>
</dbReference>
<name>A0A1B8S8A7_9MYCO</name>
<evidence type="ECO:0000313" key="7">
    <source>
        <dbReference type="Proteomes" id="UP000092668"/>
    </source>
</evidence>
<dbReference type="AlphaFoldDB" id="A0A1B8S8A7"/>
<comment type="caution">
    <text evidence="6">The sequence shown here is derived from an EMBL/GenBank/DDBJ whole genome shotgun (WGS) entry which is preliminary data.</text>
</comment>
<proteinExistence type="predicted"/>
<sequence length="194" mass="21517">MSGPEDRILGIVVEILETQGYDAVQLREVARRARVSLATIYKRYVTRDELILAALDSWMAENRYSGVAAYAPEPAEPLYPALMRLYRTIFEPWERHPAMLTAYVRARSAPGGDTLVRRGLDVVGPAMRAALSEVDEAFIADLDVIISNLVYGLSARFAAGELAITDILPSLDRAVYRLTSGYEADRGARRRPAT</sequence>
<keyword evidence="1" id="KW-0805">Transcription regulation</keyword>
<keyword evidence="3" id="KW-0804">Transcription</keyword>
<dbReference type="RefSeq" id="WP_029248951.1">
    <property type="nucleotide sequence ID" value="NZ_LFOE01000271.1"/>
</dbReference>
<dbReference type="Proteomes" id="UP000092668">
    <property type="component" value="Unassembled WGS sequence"/>
</dbReference>
<dbReference type="InterPro" id="IPR041642">
    <property type="entry name" value="KstR_C"/>
</dbReference>
<feature type="DNA-binding region" description="H-T-H motif" evidence="4">
    <location>
        <begin position="25"/>
        <end position="44"/>
    </location>
</feature>
<organism evidence="6 7">
    <name type="scientific">Mycolicibacter kumamotonensis</name>
    <dbReference type="NCBI Taxonomy" id="354243"/>
    <lineage>
        <taxon>Bacteria</taxon>
        <taxon>Bacillati</taxon>
        <taxon>Actinomycetota</taxon>
        <taxon>Actinomycetes</taxon>
        <taxon>Mycobacteriales</taxon>
        <taxon>Mycobacteriaceae</taxon>
        <taxon>Mycolicibacter</taxon>
    </lineage>
</organism>
<dbReference type="GO" id="GO:0003700">
    <property type="term" value="F:DNA-binding transcription factor activity"/>
    <property type="evidence" value="ECO:0007669"/>
    <property type="project" value="TreeGrafter"/>
</dbReference>
<dbReference type="PATRIC" id="fig|354243.3.peg.5425"/>
<dbReference type="GO" id="GO:0000976">
    <property type="term" value="F:transcription cis-regulatory region binding"/>
    <property type="evidence" value="ECO:0007669"/>
    <property type="project" value="TreeGrafter"/>
</dbReference>
<dbReference type="SUPFAM" id="SSF46689">
    <property type="entry name" value="Homeodomain-like"/>
    <property type="match status" value="1"/>
</dbReference>
<keyword evidence="2 4" id="KW-0238">DNA-binding</keyword>
<evidence type="ECO:0000256" key="3">
    <source>
        <dbReference type="ARBA" id="ARBA00023163"/>
    </source>
</evidence>
<feature type="domain" description="HTH tetR-type" evidence="5">
    <location>
        <begin position="2"/>
        <end position="62"/>
    </location>
</feature>
<dbReference type="OrthoDB" id="3212417at2"/>
<dbReference type="InterPro" id="IPR050109">
    <property type="entry name" value="HTH-type_TetR-like_transc_reg"/>
</dbReference>
<dbReference type="Pfam" id="PF00440">
    <property type="entry name" value="TetR_N"/>
    <property type="match status" value="1"/>
</dbReference>
<evidence type="ECO:0000256" key="1">
    <source>
        <dbReference type="ARBA" id="ARBA00023015"/>
    </source>
</evidence>
<reference evidence="6 7" key="1">
    <citation type="submission" date="2015-06" db="EMBL/GenBank/DDBJ databases">
        <title>Genome sequence of Mycobacterium kumamotonense strain Roo.</title>
        <authorList>
            <person name="Greninger A.L."/>
            <person name="Cunningham G."/>
            <person name="Miller S."/>
        </authorList>
    </citation>
    <scope>NUCLEOTIDE SEQUENCE [LARGE SCALE GENOMIC DNA]</scope>
    <source>
        <strain evidence="6 7">Roo</strain>
    </source>
</reference>
<evidence type="ECO:0000256" key="2">
    <source>
        <dbReference type="ARBA" id="ARBA00023125"/>
    </source>
</evidence>
<dbReference type="PROSITE" id="PS50977">
    <property type="entry name" value="HTH_TETR_2"/>
    <property type="match status" value="1"/>
</dbReference>
<evidence type="ECO:0000313" key="6">
    <source>
        <dbReference type="EMBL" id="OBY28967.1"/>
    </source>
</evidence>
<gene>
    <name evidence="6" type="ORF">ACT18_25650</name>
</gene>